<reference evidence="2 3" key="1">
    <citation type="submission" date="2022-11" db="EMBL/GenBank/DDBJ databases">
        <title>Whole genome sequence of Eschrichtius robustus ER-17-0199.</title>
        <authorList>
            <person name="Bruniche-Olsen A."/>
            <person name="Black A.N."/>
            <person name="Fields C.J."/>
            <person name="Walden K."/>
            <person name="Dewoody J.A."/>
        </authorList>
    </citation>
    <scope>NUCLEOTIDE SEQUENCE [LARGE SCALE GENOMIC DNA]</scope>
    <source>
        <strain evidence="2">ER-17-0199</strain>
        <tissue evidence="2">Blubber</tissue>
    </source>
</reference>
<evidence type="ECO:0000313" key="2">
    <source>
        <dbReference type="EMBL" id="KAJ8787332.1"/>
    </source>
</evidence>
<evidence type="ECO:0000313" key="3">
    <source>
        <dbReference type="Proteomes" id="UP001159641"/>
    </source>
</evidence>
<keyword evidence="3" id="KW-1185">Reference proteome</keyword>
<dbReference type="AlphaFoldDB" id="A0AB34H7D2"/>
<organism evidence="2 3">
    <name type="scientific">Eschrichtius robustus</name>
    <name type="common">California gray whale</name>
    <name type="synonym">Eschrichtius gibbosus</name>
    <dbReference type="NCBI Taxonomy" id="9764"/>
    <lineage>
        <taxon>Eukaryota</taxon>
        <taxon>Metazoa</taxon>
        <taxon>Chordata</taxon>
        <taxon>Craniata</taxon>
        <taxon>Vertebrata</taxon>
        <taxon>Euteleostomi</taxon>
        <taxon>Mammalia</taxon>
        <taxon>Eutheria</taxon>
        <taxon>Laurasiatheria</taxon>
        <taxon>Artiodactyla</taxon>
        <taxon>Whippomorpha</taxon>
        <taxon>Cetacea</taxon>
        <taxon>Mysticeti</taxon>
        <taxon>Eschrichtiidae</taxon>
        <taxon>Eschrichtius</taxon>
    </lineage>
</organism>
<sequence>MPRSSWAHLSSTLDLGTEGPTAAVAVPSALEERCRQIFASGSGGSPGVLQPVLLAISPAWTSGSEPARAAGPPSAERGQQHLQRGGGGGRPGAPLGGGGRRPARGALADWPRRGRCHVGGSGAFCAVAAAAESVRAVSCFFASPGSRR</sequence>
<comment type="caution">
    <text evidence="2">The sequence shown here is derived from an EMBL/GenBank/DDBJ whole genome shotgun (WGS) entry which is preliminary data.</text>
</comment>
<feature type="compositionally biased region" description="Gly residues" evidence="1">
    <location>
        <begin position="84"/>
        <end position="100"/>
    </location>
</feature>
<accession>A0AB34H7D2</accession>
<protein>
    <submittedName>
        <fullName evidence="2">Uncharacterized protein</fullName>
    </submittedName>
</protein>
<dbReference type="Proteomes" id="UP001159641">
    <property type="component" value="Unassembled WGS sequence"/>
</dbReference>
<gene>
    <name evidence="2" type="ORF">J1605_005737</name>
</gene>
<evidence type="ECO:0000256" key="1">
    <source>
        <dbReference type="SAM" id="MobiDB-lite"/>
    </source>
</evidence>
<proteinExistence type="predicted"/>
<feature type="region of interest" description="Disordered" evidence="1">
    <location>
        <begin position="62"/>
        <end position="107"/>
    </location>
</feature>
<name>A0AB34H7D2_ESCRO</name>
<dbReference type="EMBL" id="JAIQCJ010001812">
    <property type="protein sequence ID" value="KAJ8787332.1"/>
    <property type="molecule type" value="Genomic_DNA"/>
</dbReference>